<keyword evidence="2" id="KW-1185">Reference proteome</keyword>
<accession>A0A1A8XTK3</accession>
<dbReference type="Proteomes" id="UP000199169">
    <property type="component" value="Unassembled WGS sequence"/>
</dbReference>
<gene>
    <name evidence="1" type="ORF">ACCAA_570027</name>
</gene>
<dbReference type="STRING" id="1860102.ACCAA_570027"/>
<name>A0A1A8XTK3_9PROT</name>
<dbReference type="AlphaFoldDB" id="A0A1A8XTK3"/>
<dbReference type="EMBL" id="FLQX01000135">
    <property type="protein sequence ID" value="SBT08414.1"/>
    <property type="molecule type" value="Genomic_DNA"/>
</dbReference>
<evidence type="ECO:0000313" key="1">
    <source>
        <dbReference type="EMBL" id="SBT08414.1"/>
    </source>
</evidence>
<evidence type="ECO:0000313" key="2">
    <source>
        <dbReference type="Proteomes" id="UP000199169"/>
    </source>
</evidence>
<reference evidence="1 2" key="1">
    <citation type="submission" date="2016-06" db="EMBL/GenBank/DDBJ databases">
        <authorList>
            <person name="Kjaerup R.B."/>
            <person name="Dalgaard T.S."/>
            <person name="Juul-Madsen H.R."/>
        </authorList>
    </citation>
    <scope>NUCLEOTIDE SEQUENCE [LARGE SCALE GENOMIC DNA]</scope>
    <source>
        <strain evidence="1">3</strain>
    </source>
</reference>
<protein>
    <submittedName>
        <fullName evidence="1">Uncharacterized protein</fullName>
    </submittedName>
</protein>
<organism evidence="1 2">
    <name type="scientific">Candidatus Accumulibacter aalborgensis</name>
    <dbReference type="NCBI Taxonomy" id="1860102"/>
    <lineage>
        <taxon>Bacteria</taxon>
        <taxon>Pseudomonadati</taxon>
        <taxon>Pseudomonadota</taxon>
        <taxon>Betaproteobacteria</taxon>
        <taxon>Candidatus Accumulibacter</taxon>
    </lineage>
</organism>
<sequence length="183" mass="21148">MQPRCAKCVAATKARGRLRVGDFTRLVNELVHHFLPRCEPDSSDKMTETVAYLDAQREKVLPMHEHLKSTVTHMDESRRLLSKFMGSPECEKQLELMWLQASPLVKLLRDVATRYHRKDGWTYLAQAGDLAAKEMPEEVTSLKERYGLKTLKKLFVGCKTFDVFDEILSDGRFRTLYKNTGMH</sequence>
<proteinExistence type="predicted"/>